<protein>
    <submittedName>
        <fullName evidence="3">Serine hydrolase</fullName>
    </submittedName>
</protein>
<keyword evidence="4" id="KW-1185">Reference proteome</keyword>
<accession>A0A135ZZJ4</accession>
<keyword evidence="1" id="KW-0472">Membrane</keyword>
<dbReference type="InterPro" id="IPR001466">
    <property type="entry name" value="Beta-lactam-related"/>
</dbReference>
<keyword evidence="3" id="KW-0378">Hydrolase</keyword>
<dbReference type="Proteomes" id="UP000070299">
    <property type="component" value="Unassembled WGS sequence"/>
</dbReference>
<comment type="caution">
    <text evidence="3">The sequence shown here is derived from an EMBL/GenBank/DDBJ whole genome shotgun (WGS) entry which is preliminary data.</text>
</comment>
<dbReference type="OrthoDB" id="9814204at2"/>
<evidence type="ECO:0000313" key="4">
    <source>
        <dbReference type="Proteomes" id="UP000070299"/>
    </source>
</evidence>
<evidence type="ECO:0000313" key="3">
    <source>
        <dbReference type="EMBL" id="KXI28392.1"/>
    </source>
</evidence>
<dbReference type="PANTHER" id="PTHR43283:SF14">
    <property type="entry name" value="BLL8153 PROTEIN"/>
    <property type="match status" value="1"/>
</dbReference>
<dbReference type="SUPFAM" id="SSF56601">
    <property type="entry name" value="beta-lactamase/transpeptidase-like"/>
    <property type="match status" value="1"/>
</dbReference>
<dbReference type="Pfam" id="PF00144">
    <property type="entry name" value="Beta-lactamase"/>
    <property type="match status" value="1"/>
</dbReference>
<evidence type="ECO:0000259" key="2">
    <source>
        <dbReference type="Pfam" id="PF00144"/>
    </source>
</evidence>
<evidence type="ECO:0000256" key="1">
    <source>
        <dbReference type="SAM" id="Phobius"/>
    </source>
</evidence>
<proteinExistence type="predicted"/>
<organism evidence="3 4">
    <name type="scientific">Paraglaciecola hydrolytica</name>
    <dbReference type="NCBI Taxonomy" id="1799789"/>
    <lineage>
        <taxon>Bacteria</taxon>
        <taxon>Pseudomonadati</taxon>
        <taxon>Pseudomonadota</taxon>
        <taxon>Gammaproteobacteria</taxon>
        <taxon>Alteromonadales</taxon>
        <taxon>Alteromonadaceae</taxon>
        <taxon>Paraglaciecola</taxon>
    </lineage>
</organism>
<dbReference type="GO" id="GO:0016787">
    <property type="term" value="F:hydrolase activity"/>
    <property type="evidence" value="ECO:0007669"/>
    <property type="project" value="UniProtKB-KW"/>
</dbReference>
<dbReference type="EMBL" id="LSNE01000007">
    <property type="protein sequence ID" value="KXI28392.1"/>
    <property type="molecule type" value="Genomic_DNA"/>
</dbReference>
<dbReference type="RefSeq" id="WP_068378630.1">
    <property type="nucleotide sequence ID" value="NZ_LSNE01000007.1"/>
</dbReference>
<dbReference type="AlphaFoldDB" id="A0A135ZZJ4"/>
<keyword evidence="1" id="KW-1133">Transmembrane helix</keyword>
<gene>
    <name evidence="3" type="ORF">AX660_16925</name>
</gene>
<sequence>MRIKLSTQGIVLGFMLTLLVLLGFYHHNIQRLSTAITLYDADKIAHNFLSMYQHFTAKRIEASAKPFYFAVHYQSLPETFEYEGETLSLETFLSDTQTHGLMVIKAGEIVSEQYFLENKADKQHISFSLAKSFVSALVGIAINEGHIQSIEQQVTDYVPELIGTGYDGARIKDVLQMSSGVKFNEDYGDFFSDINRFSRAIAFGTSLDSFSASLTREHEPGTYHHYVSIDTQVLGMILTRATGRSLSDYLHEKIWQPMGMQDPAYWLADDQGVELALGGLNVTLRDYAKFGWLYLHQGRWLNARGESMQIVPQQWVLNSVTPDAPHLQAGENNPASSSVDGYGYQWWIPLGAEDEFMAKGIYGQYIYIDPDQDLVIVKNSANPHYTDKTQQWGAKTIALFRAISRHFAEP</sequence>
<feature type="domain" description="Beta-lactamase-related" evidence="2">
    <location>
        <begin position="101"/>
        <end position="384"/>
    </location>
</feature>
<reference evidence="4" key="1">
    <citation type="submission" date="2016-02" db="EMBL/GenBank/DDBJ databases">
        <authorList>
            <person name="Schultz-Johansen M."/>
            <person name="Glaring M.A."/>
            <person name="Bech P.K."/>
            <person name="Stougaard P."/>
        </authorList>
    </citation>
    <scope>NUCLEOTIDE SEQUENCE [LARGE SCALE GENOMIC DNA]</scope>
    <source>
        <strain evidence="4">S66</strain>
    </source>
</reference>
<dbReference type="InterPro" id="IPR012338">
    <property type="entry name" value="Beta-lactam/transpept-like"/>
</dbReference>
<dbReference type="Gene3D" id="3.40.710.10">
    <property type="entry name" value="DD-peptidase/beta-lactamase superfamily"/>
    <property type="match status" value="1"/>
</dbReference>
<dbReference type="InterPro" id="IPR050789">
    <property type="entry name" value="Diverse_Enzym_Activities"/>
</dbReference>
<dbReference type="PANTHER" id="PTHR43283">
    <property type="entry name" value="BETA-LACTAMASE-RELATED"/>
    <property type="match status" value="1"/>
</dbReference>
<keyword evidence="1" id="KW-0812">Transmembrane</keyword>
<feature type="transmembrane region" description="Helical" evidence="1">
    <location>
        <begin position="7"/>
        <end position="25"/>
    </location>
</feature>
<name>A0A135ZZJ4_9ALTE</name>
<dbReference type="STRING" id="1799789.AX660_16925"/>